<dbReference type="RefSeq" id="WP_129886672.1">
    <property type="nucleotide sequence ID" value="NZ_CP035758.1"/>
</dbReference>
<evidence type="ECO:0008006" key="3">
    <source>
        <dbReference type="Google" id="ProtNLM"/>
    </source>
</evidence>
<dbReference type="EMBL" id="CP035758">
    <property type="protein sequence ID" value="QBD76077.1"/>
    <property type="molecule type" value="Genomic_DNA"/>
</dbReference>
<protein>
    <recommendedName>
        <fullName evidence="3">DUF1440 domain-containing protein</fullName>
    </recommendedName>
</protein>
<evidence type="ECO:0000313" key="1">
    <source>
        <dbReference type="EMBL" id="QBD76077.1"/>
    </source>
</evidence>
<dbReference type="KEGG" id="kbs:EPA93_08680"/>
<name>A0A4P6JLF9_KTERU</name>
<dbReference type="Proteomes" id="UP000290365">
    <property type="component" value="Chromosome"/>
</dbReference>
<accession>A0A4P6JLF9</accession>
<dbReference type="AlphaFoldDB" id="A0A4P6JLF9"/>
<keyword evidence="2" id="KW-1185">Reference proteome</keyword>
<organism evidence="1 2">
    <name type="scientific">Ktedonosporobacter rubrisoli</name>
    <dbReference type="NCBI Taxonomy" id="2509675"/>
    <lineage>
        <taxon>Bacteria</taxon>
        <taxon>Bacillati</taxon>
        <taxon>Chloroflexota</taxon>
        <taxon>Ktedonobacteria</taxon>
        <taxon>Ktedonobacterales</taxon>
        <taxon>Ktedonosporobacteraceae</taxon>
        <taxon>Ktedonosporobacter</taxon>
    </lineage>
</organism>
<proteinExistence type="predicted"/>
<evidence type="ECO:0000313" key="2">
    <source>
        <dbReference type="Proteomes" id="UP000290365"/>
    </source>
</evidence>
<gene>
    <name evidence="1" type="ORF">EPA93_08680</name>
</gene>
<sequence length="156" mass="15875">MLRDALAGAIAGALGTFSLNVTTYADMAIRGRASSSAPTQLISNLAGKVGLPLAQANDQTSQNRKSGLGALSGYINGVGVGLMYGLLRPAMPRLPLALGGTGAGLTAMAASDVPLVALGISNPKSWGISGWLSDLLPHLVYGFVTATAYEKLRSAF</sequence>
<reference evidence="1 2" key="1">
    <citation type="submission" date="2019-01" db="EMBL/GenBank/DDBJ databases">
        <title>Ktedonosporobacter rubrisoli SCAWS-G2.</title>
        <authorList>
            <person name="Huang Y."/>
            <person name="Yan B."/>
        </authorList>
    </citation>
    <scope>NUCLEOTIDE SEQUENCE [LARGE SCALE GENOMIC DNA]</scope>
    <source>
        <strain evidence="1 2">SCAWS-G2</strain>
    </source>
</reference>
<dbReference type="OrthoDB" id="4569917at2"/>